<gene>
    <name evidence="4" type="ORF">HERI1096_LOCUS10760</name>
</gene>
<dbReference type="InterPro" id="IPR051091">
    <property type="entry name" value="O-Glucosyltr/Glycosyltrsf_90"/>
</dbReference>
<evidence type="ECO:0000256" key="1">
    <source>
        <dbReference type="ARBA" id="ARBA00010118"/>
    </source>
</evidence>
<feature type="domain" description="Glycosyl transferase CAP10" evidence="3">
    <location>
        <begin position="35"/>
        <end position="228"/>
    </location>
</feature>
<name>A0A7S3AQ45_9EUKA</name>
<evidence type="ECO:0000313" key="4">
    <source>
        <dbReference type="EMBL" id="CAE0110100.1"/>
    </source>
</evidence>
<dbReference type="AlphaFoldDB" id="A0A7S3AQ45"/>
<dbReference type="Pfam" id="PF05686">
    <property type="entry name" value="Glyco_transf_90"/>
    <property type="match status" value="1"/>
</dbReference>
<dbReference type="PANTHER" id="PTHR12203:SF35">
    <property type="entry name" value="PROTEIN O-GLUCOSYLTRANSFERASE 1"/>
    <property type="match status" value="1"/>
</dbReference>
<dbReference type="SMART" id="SM00672">
    <property type="entry name" value="CAP10"/>
    <property type="match status" value="1"/>
</dbReference>
<organism evidence="4">
    <name type="scientific">Haptolina ericina</name>
    <dbReference type="NCBI Taxonomy" id="156174"/>
    <lineage>
        <taxon>Eukaryota</taxon>
        <taxon>Haptista</taxon>
        <taxon>Haptophyta</taxon>
        <taxon>Prymnesiophyceae</taxon>
        <taxon>Prymnesiales</taxon>
        <taxon>Prymnesiaceae</taxon>
        <taxon>Haptolina</taxon>
    </lineage>
</organism>
<protein>
    <recommendedName>
        <fullName evidence="3">Glycosyl transferase CAP10 domain-containing protein</fullName>
    </recommendedName>
</protein>
<comment type="similarity">
    <text evidence="1">Belongs to the glycosyltransferase 90 family.</text>
</comment>
<dbReference type="GO" id="GO:0016740">
    <property type="term" value="F:transferase activity"/>
    <property type="evidence" value="ECO:0007669"/>
    <property type="project" value="UniProtKB-KW"/>
</dbReference>
<accession>A0A7S3AQ45</accession>
<dbReference type="PANTHER" id="PTHR12203">
    <property type="entry name" value="KDEL LYS-ASP-GLU-LEU CONTAINING - RELATED"/>
    <property type="match status" value="1"/>
</dbReference>
<evidence type="ECO:0000259" key="3">
    <source>
        <dbReference type="SMART" id="SM00672"/>
    </source>
</evidence>
<keyword evidence="2" id="KW-0808">Transferase</keyword>
<dbReference type="InterPro" id="IPR006598">
    <property type="entry name" value="CAP10"/>
</dbReference>
<evidence type="ECO:0000256" key="2">
    <source>
        <dbReference type="ARBA" id="ARBA00022679"/>
    </source>
</evidence>
<dbReference type="EMBL" id="HBHX01019341">
    <property type="protein sequence ID" value="CAE0110100.1"/>
    <property type="molecule type" value="Transcribed_RNA"/>
</dbReference>
<sequence length="237" mass="27735">MPAPWSWDEKAHRFPQPFTKMHGGCRNGNWGSRTPKLYFRGGCNGPTRGWRGPLWRFYPRKRANRISRELAGQVDAGTYDHCDSSKLSKLEWGWDAQMEKEMWAEGPKRKIEPFSANCNYRYLLHIDGNVASSRLASELHVGSTIFKQESFSSEYFYPLLKPWVHYIPLETNLQDVRSKLEWARLNQAQAEKIALRGQAFAREHLHEYGIACYWWHLLTAFAELQNFEPRNVGFRPL</sequence>
<proteinExistence type="inferred from homology"/>
<reference evidence="4" key="1">
    <citation type="submission" date="2021-01" db="EMBL/GenBank/DDBJ databases">
        <authorList>
            <person name="Corre E."/>
            <person name="Pelletier E."/>
            <person name="Niang G."/>
            <person name="Scheremetjew M."/>
            <person name="Finn R."/>
            <person name="Kale V."/>
            <person name="Holt S."/>
            <person name="Cochrane G."/>
            <person name="Meng A."/>
            <person name="Brown T."/>
            <person name="Cohen L."/>
        </authorList>
    </citation>
    <scope>NUCLEOTIDE SEQUENCE</scope>
    <source>
        <strain evidence="4">CCMP281</strain>
    </source>
</reference>